<dbReference type="SUPFAM" id="SSF56112">
    <property type="entry name" value="Protein kinase-like (PK-like)"/>
    <property type="match status" value="1"/>
</dbReference>
<gene>
    <name evidence="1" type="ORF">ACFPH6_12245</name>
</gene>
<reference evidence="2" key="1">
    <citation type="journal article" date="2019" name="Int. J. Syst. Evol. Microbiol.">
        <title>The Global Catalogue of Microorganisms (GCM) 10K type strain sequencing project: providing services to taxonomists for standard genome sequencing and annotation.</title>
        <authorList>
            <consortium name="The Broad Institute Genomics Platform"/>
            <consortium name="The Broad Institute Genome Sequencing Center for Infectious Disease"/>
            <person name="Wu L."/>
            <person name="Ma J."/>
        </authorList>
    </citation>
    <scope>NUCLEOTIDE SEQUENCE [LARGE SCALE GENOMIC DNA]</scope>
    <source>
        <strain evidence="2">DT43</strain>
    </source>
</reference>
<organism evidence="1 2">
    <name type="scientific">Streptomyces xiangluensis</name>
    <dbReference type="NCBI Taxonomy" id="2665720"/>
    <lineage>
        <taxon>Bacteria</taxon>
        <taxon>Bacillati</taxon>
        <taxon>Actinomycetota</taxon>
        <taxon>Actinomycetes</taxon>
        <taxon>Kitasatosporales</taxon>
        <taxon>Streptomycetaceae</taxon>
        <taxon>Streptomyces</taxon>
    </lineage>
</organism>
<keyword evidence="2" id="KW-1185">Reference proteome</keyword>
<accession>A0ABV8YLR9</accession>
<comment type="caution">
    <text evidence="1">The sequence shown here is derived from an EMBL/GenBank/DDBJ whole genome shotgun (WGS) entry which is preliminary data.</text>
</comment>
<evidence type="ECO:0000313" key="1">
    <source>
        <dbReference type="EMBL" id="MFC4465300.1"/>
    </source>
</evidence>
<protein>
    <recommendedName>
        <fullName evidence="3">Phosphotransferase enzyme family protein</fullName>
    </recommendedName>
</protein>
<proteinExistence type="predicted"/>
<sequence length="324" mass="34824">MTVTRDGATGEFADRPVEQFATGFQRTSVHRVDHGYVLVRRPGSHRPTPLEPPHPEALAALRALRTAEMRLVLPVAVDDALHYRVPGTGVAAKLSVPGDCGIPNAHVASALHGTGAALRQLHAEVPVSVARAGPPGPARLAAWLQSERPPAGPGAAGALHSVALRRLGSERWRRVLDWCEELAAGHARDVFLHGAPSLGSIVVSPQFPHGWLMIGEDLARGPADHDLGWLLGEFVEWRMTLHRPVPAQVPPMDPEAYEAAHAALLKGYGPLSDPVAAGRAAVLRVFTHAHDFAAYMGWHEELFEYTAKIAELIDDEGTRAITVP</sequence>
<dbReference type="Proteomes" id="UP001596012">
    <property type="component" value="Unassembled WGS sequence"/>
</dbReference>
<dbReference type="RefSeq" id="WP_386341176.1">
    <property type="nucleotide sequence ID" value="NZ_JBHSFG010000020.1"/>
</dbReference>
<evidence type="ECO:0008006" key="3">
    <source>
        <dbReference type="Google" id="ProtNLM"/>
    </source>
</evidence>
<dbReference type="InterPro" id="IPR011009">
    <property type="entry name" value="Kinase-like_dom_sf"/>
</dbReference>
<name>A0ABV8YLR9_9ACTN</name>
<dbReference type="EMBL" id="JBHSFG010000020">
    <property type="protein sequence ID" value="MFC4465300.1"/>
    <property type="molecule type" value="Genomic_DNA"/>
</dbReference>
<evidence type="ECO:0000313" key="2">
    <source>
        <dbReference type="Proteomes" id="UP001596012"/>
    </source>
</evidence>